<feature type="domain" description="DUF4190" evidence="3">
    <location>
        <begin position="33"/>
        <end position="84"/>
    </location>
</feature>
<feature type="compositionally biased region" description="Acidic residues" evidence="1">
    <location>
        <begin position="368"/>
        <end position="383"/>
    </location>
</feature>
<organism evidence="5 6">
    <name type="scientific">Streptomyces globosus</name>
    <dbReference type="NCBI Taxonomy" id="68209"/>
    <lineage>
        <taxon>Bacteria</taxon>
        <taxon>Bacillati</taxon>
        <taxon>Actinomycetota</taxon>
        <taxon>Actinomycetes</taxon>
        <taxon>Kitasatosporales</taxon>
        <taxon>Streptomycetaceae</taxon>
        <taxon>Streptomyces</taxon>
    </lineage>
</organism>
<evidence type="ECO:0000259" key="4">
    <source>
        <dbReference type="Pfam" id="PF13845"/>
    </source>
</evidence>
<keyword evidence="2" id="KW-0812">Transmembrane</keyword>
<evidence type="ECO:0000313" key="5">
    <source>
        <dbReference type="EMBL" id="AXE22792.1"/>
    </source>
</evidence>
<evidence type="ECO:0000256" key="2">
    <source>
        <dbReference type="SAM" id="Phobius"/>
    </source>
</evidence>
<protein>
    <recommendedName>
        <fullName evidence="7">DUF4190 domain-containing protein</fullName>
    </recommendedName>
</protein>
<accession>A0A344TVX1</accession>
<keyword evidence="2" id="KW-0472">Membrane</keyword>
<dbReference type="OrthoDB" id="3628931at2"/>
<sequence>MSTPPPHAWPPPHRRPAASPQADGDAELNGFAPASLLVGLLCLPPLGIVLAVVALVQISRKGERGRPLALAGLAVSLVTTVAALFTVVQAAGPLFERLDALEQYESVAGELAVPEELQAGDCFNVPGGDLLDEDPLFYRIDCAEVHQGEVTSSTLLGRPAYPGGRKAKRSAAEACWRAQDAYAMDTWALPPYADMFYFAPSRDSWGDGDRHLLCVIGTTEEEHRGSLRRDAGMLRPDQAAYLGAANEAELARGGAPDEDLDEALPAYREWARSVERALAREAGVLREALARPELAEPAGVRLKEVEASRAEWKRAGEAVRPDGFREAWERAARVLTVTAERNLRGAFGLATTVPDWLEERPGTGGPAEPEEDPEPEGDPDPEAGPDSAPQPEPEPEPARRRTGGDTVRQGV</sequence>
<keyword evidence="2" id="KW-1133">Transmembrane helix</keyword>
<dbReference type="Pfam" id="PF13845">
    <property type="entry name" value="Septum_form"/>
    <property type="match status" value="1"/>
</dbReference>
<dbReference type="RefSeq" id="WP_114053987.1">
    <property type="nucleotide sequence ID" value="NZ_CP030862.1"/>
</dbReference>
<dbReference type="Pfam" id="PF13828">
    <property type="entry name" value="DUF4190"/>
    <property type="match status" value="1"/>
</dbReference>
<feature type="transmembrane region" description="Helical" evidence="2">
    <location>
        <begin position="34"/>
        <end position="56"/>
    </location>
</feature>
<feature type="region of interest" description="Disordered" evidence="1">
    <location>
        <begin position="1"/>
        <end position="25"/>
    </location>
</feature>
<dbReference type="KEGG" id="sgz:C0216_04430"/>
<dbReference type="InterPro" id="IPR025241">
    <property type="entry name" value="DUF4190"/>
</dbReference>
<proteinExistence type="predicted"/>
<feature type="domain" description="Septum formation-related" evidence="4">
    <location>
        <begin position="119"/>
        <end position="223"/>
    </location>
</feature>
<dbReference type="InterPro" id="IPR026004">
    <property type="entry name" value="Septum_form"/>
</dbReference>
<keyword evidence="6" id="KW-1185">Reference proteome</keyword>
<dbReference type="EMBL" id="CP030862">
    <property type="protein sequence ID" value="AXE22792.1"/>
    <property type="molecule type" value="Genomic_DNA"/>
</dbReference>
<dbReference type="AlphaFoldDB" id="A0A344TVX1"/>
<reference evidence="5 6" key="1">
    <citation type="submission" date="2018-01" db="EMBL/GenBank/DDBJ databases">
        <title>Draft genome Sequence of streptomyces globosus LZH-48.</title>
        <authorList>
            <person name="Ran K."/>
            <person name="Li Z."/>
            <person name="Wei S."/>
            <person name="Dong R."/>
        </authorList>
    </citation>
    <scope>NUCLEOTIDE SEQUENCE [LARGE SCALE GENOMIC DNA]</scope>
    <source>
        <strain evidence="5 6">LZH-48</strain>
    </source>
</reference>
<evidence type="ECO:0008006" key="7">
    <source>
        <dbReference type="Google" id="ProtNLM"/>
    </source>
</evidence>
<dbReference type="Proteomes" id="UP000252004">
    <property type="component" value="Chromosome"/>
</dbReference>
<feature type="region of interest" description="Disordered" evidence="1">
    <location>
        <begin position="350"/>
        <end position="411"/>
    </location>
</feature>
<evidence type="ECO:0000313" key="6">
    <source>
        <dbReference type="Proteomes" id="UP000252004"/>
    </source>
</evidence>
<evidence type="ECO:0000256" key="1">
    <source>
        <dbReference type="SAM" id="MobiDB-lite"/>
    </source>
</evidence>
<feature type="compositionally biased region" description="Pro residues" evidence="1">
    <location>
        <begin position="1"/>
        <end position="11"/>
    </location>
</feature>
<evidence type="ECO:0000259" key="3">
    <source>
        <dbReference type="Pfam" id="PF13828"/>
    </source>
</evidence>
<name>A0A344TVX1_9ACTN</name>
<feature type="transmembrane region" description="Helical" evidence="2">
    <location>
        <begin position="68"/>
        <end position="88"/>
    </location>
</feature>
<gene>
    <name evidence="5" type="ORF">C0216_04430</name>
</gene>